<sequence>MRPYSATLAPPSGTEEVARPNGASRATTTSPCPDPRALPTRATTGPAPTVSPAASAASASRARSISLPPLICRESSTSGVPQAPSTTVMAAADRSRETCSGSAPVSFPVPLSAPPSVPFLVPFMVPTPACSFSSSVASSSSWAR</sequence>
<feature type="compositionally biased region" description="Low complexity" evidence="1">
    <location>
        <begin position="42"/>
        <end position="62"/>
    </location>
</feature>
<evidence type="ECO:0000313" key="2">
    <source>
        <dbReference type="EMBL" id="MFB9071359.1"/>
    </source>
</evidence>
<feature type="region of interest" description="Disordered" evidence="1">
    <location>
        <begin position="1"/>
        <end position="62"/>
    </location>
</feature>
<reference evidence="2 3" key="1">
    <citation type="submission" date="2024-09" db="EMBL/GenBank/DDBJ databases">
        <authorList>
            <person name="Sun Q."/>
            <person name="Mori K."/>
        </authorList>
    </citation>
    <scope>NUCLEOTIDE SEQUENCE [LARGE SCALE GENOMIC DNA]</scope>
    <source>
        <strain evidence="2 3">CCM 7609</strain>
    </source>
</reference>
<protein>
    <submittedName>
        <fullName evidence="2">Uncharacterized protein</fullName>
    </submittedName>
</protein>
<keyword evidence="3" id="KW-1185">Reference proteome</keyword>
<evidence type="ECO:0000313" key="3">
    <source>
        <dbReference type="Proteomes" id="UP001589575"/>
    </source>
</evidence>
<accession>A0ABV5FY72</accession>
<name>A0ABV5FY72_9MICC</name>
<comment type="caution">
    <text evidence="2">The sequence shown here is derived from an EMBL/GenBank/DDBJ whole genome shotgun (WGS) entry which is preliminary data.</text>
</comment>
<proteinExistence type="predicted"/>
<gene>
    <name evidence="2" type="ORF">ACFFX0_09185</name>
</gene>
<evidence type="ECO:0000256" key="1">
    <source>
        <dbReference type="SAM" id="MobiDB-lite"/>
    </source>
</evidence>
<dbReference type="Proteomes" id="UP001589575">
    <property type="component" value="Unassembled WGS sequence"/>
</dbReference>
<organism evidence="2 3">
    <name type="scientific">Citricoccus parietis</name>
    <dbReference type="NCBI Taxonomy" id="592307"/>
    <lineage>
        <taxon>Bacteria</taxon>
        <taxon>Bacillati</taxon>
        <taxon>Actinomycetota</taxon>
        <taxon>Actinomycetes</taxon>
        <taxon>Micrococcales</taxon>
        <taxon>Micrococcaceae</taxon>
        <taxon>Citricoccus</taxon>
    </lineage>
</organism>
<dbReference type="EMBL" id="JBHMFI010000001">
    <property type="protein sequence ID" value="MFB9071359.1"/>
    <property type="molecule type" value="Genomic_DNA"/>
</dbReference>